<evidence type="ECO:0000313" key="9">
    <source>
        <dbReference type="Proteomes" id="UP000182229"/>
    </source>
</evidence>
<dbReference type="PANTHER" id="PTHR21060:SF15">
    <property type="entry name" value="ACETATE KINASE-RELATED"/>
    <property type="match status" value="1"/>
</dbReference>
<comment type="pathway">
    <text evidence="6">Metabolic intermediate biosynthesis; acetyl-CoA biosynthesis; acetyl-CoA from acetate: step 1/2.</text>
</comment>
<feature type="binding site" evidence="6">
    <location>
        <begin position="324"/>
        <end position="328"/>
    </location>
    <ligand>
        <name>ATP</name>
        <dbReference type="ChEBI" id="CHEBI:30616"/>
    </ligand>
</feature>
<dbReference type="OrthoDB" id="9802453at2"/>
<dbReference type="GO" id="GO:0005737">
    <property type="term" value="C:cytoplasm"/>
    <property type="evidence" value="ECO:0007669"/>
    <property type="project" value="UniProtKB-SubCell"/>
</dbReference>
<dbReference type="PIRSF" id="PIRSF000722">
    <property type="entry name" value="Acetate_prop_kin"/>
    <property type="match status" value="1"/>
</dbReference>
<dbReference type="AlphaFoldDB" id="A0A1L9BE18"/>
<dbReference type="GO" id="GO:0006085">
    <property type="term" value="P:acetyl-CoA biosynthetic process"/>
    <property type="evidence" value="ECO:0007669"/>
    <property type="project" value="UniProtKB-UniRule"/>
</dbReference>
<comment type="function">
    <text evidence="6">Catalyzes the formation of acetyl phosphate from acetate and ATP. Can also catalyze the reverse reaction.</text>
</comment>
<dbReference type="InterPro" id="IPR000890">
    <property type="entry name" value="Aliphatic_acid_kin_short-chain"/>
</dbReference>
<dbReference type="GO" id="GO:0005524">
    <property type="term" value="F:ATP binding"/>
    <property type="evidence" value="ECO:0007669"/>
    <property type="project" value="UniProtKB-KW"/>
</dbReference>
<evidence type="ECO:0000256" key="1">
    <source>
        <dbReference type="ARBA" id="ARBA00008748"/>
    </source>
</evidence>
<dbReference type="PROSITE" id="PS01076">
    <property type="entry name" value="ACETATE_KINASE_2"/>
    <property type="match status" value="1"/>
</dbReference>
<evidence type="ECO:0000256" key="4">
    <source>
        <dbReference type="ARBA" id="ARBA00022777"/>
    </source>
</evidence>
<keyword evidence="6" id="KW-0460">Magnesium</keyword>
<comment type="subcellular location">
    <subcellularLocation>
        <location evidence="6">Cytoplasm</location>
    </subcellularLocation>
</comment>
<evidence type="ECO:0000256" key="3">
    <source>
        <dbReference type="ARBA" id="ARBA00022741"/>
    </source>
</evidence>
<keyword evidence="2 6" id="KW-0808">Transferase</keyword>
<name>A0A1L9BE18_9BACT</name>
<protein>
    <recommendedName>
        <fullName evidence="6">Acetate kinase</fullName>
        <ecNumber evidence="6">2.7.2.1</ecNumber>
    </recommendedName>
    <alternativeName>
        <fullName evidence="6">Acetokinase</fullName>
    </alternativeName>
</protein>
<dbReference type="PANTHER" id="PTHR21060">
    <property type="entry name" value="ACETATE KINASE"/>
    <property type="match status" value="1"/>
</dbReference>
<comment type="subunit">
    <text evidence="6">Homodimer.</text>
</comment>
<feature type="binding site" evidence="6">
    <location>
        <position position="90"/>
    </location>
    <ligand>
        <name>substrate</name>
    </ligand>
</feature>
<proteinExistence type="inferred from homology"/>
<keyword evidence="6" id="KW-0963">Cytoplasm</keyword>
<keyword evidence="3 6" id="KW-0547">Nucleotide-binding</keyword>
<keyword evidence="5 6" id="KW-0067">ATP-binding</keyword>
<keyword evidence="4 6" id="KW-0418">Kinase</keyword>
<organism evidence="8 9">
    <name type="scientific">Cystobacter ferrugineus</name>
    <dbReference type="NCBI Taxonomy" id="83449"/>
    <lineage>
        <taxon>Bacteria</taxon>
        <taxon>Pseudomonadati</taxon>
        <taxon>Myxococcota</taxon>
        <taxon>Myxococcia</taxon>
        <taxon>Myxococcales</taxon>
        <taxon>Cystobacterineae</taxon>
        <taxon>Archangiaceae</taxon>
        <taxon>Cystobacter</taxon>
    </lineage>
</organism>
<comment type="similarity">
    <text evidence="1 6 7">Belongs to the acetokinase family.</text>
</comment>
<feature type="binding site" evidence="6">
    <location>
        <position position="16"/>
    </location>
    <ligand>
        <name>ATP</name>
        <dbReference type="ChEBI" id="CHEBI:30616"/>
    </ligand>
</feature>
<feature type="site" description="Transition state stabilizer" evidence="6">
    <location>
        <position position="234"/>
    </location>
</feature>
<dbReference type="STRING" id="83449.BON30_15820"/>
<evidence type="ECO:0000256" key="7">
    <source>
        <dbReference type="RuleBase" id="RU003835"/>
    </source>
</evidence>
<keyword evidence="9" id="KW-1185">Reference proteome</keyword>
<dbReference type="Proteomes" id="UP000182229">
    <property type="component" value="Unassembled WGS sequence"/>
</dbReference>
<keyword evidence="6" id="KW-0479">Metal-binding</keyword>
<dbReference type="InterPro" id="IPR043129">
    <property type="entry name" value="ATPase_NBD"/>
</dbReference>
<dbReference type="GO" id="GO:0000287">
    <property type="term" value="F:magnesium ion binding"/>
    <property type="evidence" value="ECO:0007669"/>
    <property type="project" value="UniProtKB-UniRule"/>
</dbReference>
<feature type="active site" description="Proton donor/acceptor" evidence="6">
    <location>
        <position position="147"/>
    </location>
</feature>
<comment type="catalytic activity">
    <reaction evidence="6">
        <text>acetate + ATP = acetyl phosphate + ADP</text>
        <dbReference type="Rhea" id="RHEA:11352"/>
        <dbReference type="ChEBI" id="CHEBI:22191"/>
        <dbReference type="ChEBI" id="CHEBI:30089"/>
        <dbReference type="ChEBI" id="CHEBI:30616"/>
        <dbReference type="ChEBI" id="CHEBI:456216"/>
        <dbReference type="EC" id="2.7.2.1"/>
    </reaction>
</comment>
<dbReference type="NCBIfam" id="TIGR00016">
    <property type="entry name" value="ackA"/>
    <property type="match status" value="1"/>
</dbReference>
<sequence>MNGPLLVINSGSSSLKFGVYAHREGHEAVLFKGVVRHIGGERGTLSLQDAHGQKVFEKSAPYPTQREAFERAMDRLESLGHTPPVAIGHRVVHGGPHLREHRALTEEVLHTLEATTHFAPLHVPPALELIHHARERYPSVPQFACFDTVFHRTLPEEAAVFPVPRQYRDQGVERYGFHGLSYESIVERLKPRVPERTVVAHLGSGASLAALRHGISVDTTMGFTPTSGIPMGTRTGDIDPGVLLWLLRQGHVDAGGLESLVNHDSGLKALSGGTSDMSEITRAAGFGDASAALALSVFVRSIAKTIGAYAAVLGGIDLLVFTGGIGENSPIVRQRVCAMLGHLGLALDDARNRDGQGVLSAPGSRGTIQVLPSEEEEQIARHTRRLMRG</sequence>
<comment type="cofactor">
    <cofactor evidence="6">
        <name>Mg(2+)</name>
        <dbReference type="ChEBI" id="CHEBI:18420"/>
    </cofactor>
    <cofactor evidence="6">
        <name>Mn(2+)</name>
        <dbReference type="ChEBI" id="CHEBI:29035"/>
    </cofactor>
    <text evidence="6">Mg(2+). Can also accept Mn(2+).</text>
</comment>
<reference evidence="9" key="1">
    <citation type="submission" date="2016-11" db="EMBL/GenBank/DDBJ databases">
        <authorList>
            <person name="Shukria A."/>
            <person name="Stevens D.C."/>
        </authorList>
    </citation>
    <scope>NUCLEOTIDE SEQUENCE [LARGE SCALE GENOMIC DNA]</scope>
    <source>
        <strain evidence="9">Cbfe23</strain>
    </source>
</reference>
<feature type="binding site" evidence="6">
    <location>
        <position position="9"/>
    </location>
    <ligand>
        <name>Mg(2+)</name>
        <dbReference type="ChEBI" id="CHEBI:18420"/>
    </ligand>
</feature>
<dbReference type="HAMAP" id="MF_00020">
    <property type="entry name" value="Acetate_kinase"/>
    <property type="match status" value="1"/>
</dbReference>
<dbReference type="Gene3D" id="3.30.420.40">
    <property type="match status" value="2"/>
</dbReference>
<feature type="binding site" evidence="6">
    <location>
        <begin position="201"/>
        <end position="205"/>
    </location>
    <ligand>
        <name>ATP</name>
        <dbReference type="ChEBI" id="CHEBI:30616"/>
    </ligand>
</feature>
<dbReference type="PRINTS" id="PR00471">
    <property type="entry name" value="ACETATEKNASE"/>
</dbReference>
<comment type="caution">
    <text evidence="8">The sequence shown here is derived from an EMBL/GenBank/DDBJ whole genome shotgun (WGS) entry which is preliminary data.</text>
</comment>
<dbReference type="InterPro" id="IPR004372">
    <property type="entry name" value="Ac/propionate_kinase"/>
</dbReference>
<evidence type="ECO:0000256" key="6">
    <source>
        <dbReference type="HAMAP-Rule" id="MF_00020"/>
    </source>
</evidence>
<dbReference type="RefSeq" id="WP_071899109.1">
    <property type="nucleotide sequence ID" value="NZ_MPIN01000003.1"/>
</dbReference>
<gene>
    <name evidence="6" type="primary">ackA</name>
    <name evidence="8" type="ORF">BON30_15820</name>
</gene>
<dbReference type="GO" id="GO:0008776">
    <property type="term" value="F:acetate kinase activity"/>
    <property type="evidence" value="ECO:0007669"/>
    <property type="project" value="UniProtKB-UniRule"/>
</dbReference>
<accession>A0A1L9BE18</accession>
<dbReference type="InterPro" id="IPR023865">
    <property type="entry name" value="Aliphatic_acid_kinase_CS"/>
</dbReference>
<feature type="binding site" evidence="6">
    <location>
        <position position="375"/>
    </location>
    <ligand>
        <name>Mg(2+)</name>
        <dbReference type="ChEBI" id="CHEBI:18420"/>
    </ligand>
</feature>
<dbReference type="UniPathway" id="UPA00340">
    <property type="reaction ID" value="UER00458"/>
</dbReference>
<reference evidence="8 9" key="2">
    <citation type="submission" date="2016-12" db="EMBL/GenBank/DDBJ databases">
        <title>Draft Genome Sequence of Cystobacter ferrugineus Strain Cbfe23.</title>
        <authorList>
            <person name="Akbar S."/>
            <person name="Dowd S.E."/>
            <person name="Stevens D.C."/>
        </authorList>
    </citation>
    <scope>NUCLEOTIDE SEQUENCE [LARGE SCALE GENOMIC DNA]</scope>
    <source>
        <strain evidence="8 9">Cbfe23</strain>
    </source>
</reference>
<dbReference type="Pfam" id="PF00871">
    <property type="entry name" value="Acetate_kinase"/>
    <property type="match status" value="1"/>
</dbReference>
<comment type="caution">
    <text evidence="6">Lacks conserved residue(s) required for the propagation of feature annotation.</text>
</comment>
<dbReference type="PROSITE" id="PS01075">
    <property type="entry name" value="ACETATE_KINASE_1"/>
    <property type="match status" value="1"/>
</dbReference>
<dbReference type="SUPFAM" id="SSF53067">
    <property type="entry name" value="Actin-like ATPase domain"/>
    <property type="match status" value="2"/>
</dbReference>
<evidence type="ECO:0000256" key="5">
    <source>
        <dbReference type="ARBA" id="ARBA00022840"/>
    </source>
</evidence>
<evidence type="ECO:0000313" key="8">
    <source>
        <dbReference type="EMBL" id="OJH40476.1"/>
    </source>
</evidence>
<dbReference type="GO" id="GO:0006083">
    <property type="term" value="P:acetate metabolic process"/>
    <property type="evidence" value="ECO:0007669"/>
    <property type="project" value="TreeGrafter"/>
</dbReference>
<dbReference type="EC" id="2.7.2.1" evidence="6"/>
<dbReference type="EMBL" id="MPIN01000003">
    <property type="protein sequence ID" value="OJH40476.1"/>
    <property type="molecule type" value="Genomic_DNA"/>
</dbReference>
<feature type="site" description="Transition state stabilizer" evidence="6">
    <location>
        <position position="178"/>
    </location>
</feature>
<evidence type="ECO:0000256" key="2">
    <source>
        <dbReference type="ARBA" id="ARBA00022679"/>
    </source>
</evidence>